<proteinExistence type="predicted"/>
<dbReference type="PANTHER" id="PTHR43429:SF3">
    <property type="entry name" value="NITRITE REDUCTASE [NAD(P)H]"/>
    <property type="match status" value="1"/>
</dbReference>
<evidence type="ECO:0000313" key="6">
    <source>
        <dbReference type="Proteomes" id="UP000095765"/>
    </source>
</evidence>
<dbReference type="InterPro" id="IPR023753">
    <property type="entry name" value="FAD/NAD-binding_dom"/>
</dbReference>
<dbReference type="OrthoDB" id="9807946at2"/>
<gene>
    <name evidence="5" type="primary">rubB_2</name>
    <name evidence="5" type="ORF">ERS852551_00731</name>
</gene>
<dbReference type="GO" id="GO:0015044">
    <property type="term" value="F:rubredoxin-NAD+ reductase activity"/>
    <property type="evidence" value="ECO:0007669"/>
    <property type="project" value="UniProtKB-EC"/>
</dbReference>
<dbReference type="Proteomes" id="UP000095765">
    <property type="component" value="Unassembled WGS sequence"/>
</dbReference>
<dbReference type="AlphaFoldDB" id="A0A174N5W5"/>
<dbReference type="EC" id="1.18.1.1" evidence="5"/>
<dbReference type="PRINTS" id="PR00411">
    <property type="entry name" value="PNDRDTASEI"/>
</dbReference>
<evidence type="ECO:0000256" key="2">
    <source>
        <dbReference type="ARBA" id="ARBA00022630"/>
    </source>
</evidence>
<sequence>MKRYAIIGFGCAGYSAAKAIRTREKEGEIHVFEATREAPANPMLTTYLASGRITDDAAHPFGSNLEQIGRELGLTVHSGVRVHRVDAARKAVVLKDGKMEFDKLLLATGAQAFCPPLPGLPDRRVMVMRTMADARGLHDYLNSRSVERAVVVGASMVGIKVAELLWRRGIETTVADAAPFLFPLAAFENVARFLEGQVAAQGVRFLWNVAARRVLPHGLELADGTLVKADLICLCIGTRANTKLAENEVVINRAIVVDNHMATSVPGIYAAGDCCEGTELQSGQTMIIGLWANAKKQGETAGVNMVGGDARYEGNILHNITHFMGLDFIGLGDTRRRGKSVSWGDMRRGNYIQAVLGADGKIQCANILGNLTAAGVLKNHMYKELSGEANAFGPVEAALLERSGVPAAFVRQLGGE</sequence>
<name>A0A174N5W5_9FIRM</name>
<dbReference type="Pfam" id="PF07992">
    <property type="entry name" value="Pyr_redox_2"/>
    <property type="match status" value="1"/>
</dbReference>
<protein>
    <submittedName>
        <fullName evidence="5">Rubredoxin-NAD(+) reductase</fullName>
        <ecNumber evidence="5">1.18.1.1</ecNumber>
    </submittedName>
</protein>
<reference evidence="5 6" key="1">
    <citation type="submission" date="2015-09" db="EMBL/GenBank/DDBJ databases">
        <authorList>
            <consortium name="Pathogen Informatics"/>
        </authorList>
    </citation>
    <scope>NUCLEOTIDE SEQUENCE [LARGE SCALE GENOMIC DNA]</scope>
    <source>
        <strain evidence="5 6">2789STDY5834939</strain>
    </source>
</reference>
<dbReference type="EMBL" id="CZBE01000004">
    <property type="protein sequence ID" value="CUP41928.1"/>
    <property type="molecule type" value="Genomic_DNA"/>
</dbReference>
<keyword evidence="2" id="KW-0285">Flavoprotein</keyword>
<evidence type="ECO:0000313" key="5">
    <source>
        <dbReference type="EMBL" id="CUP41928.1"/>
    </source>
</evidence>
<evidence type="ECO:0000256" key="3">
    <source>
        <dbReference type="ARBA" id="ARBA00022827"/>
    </source>
</evidence>
<accession>A0A174N5W5</accession>
<dbReference type="SUPFAM" id="SSF51905">
    <property type="entry name" value="FAD/NAD(P)-binding domain"/>
    <property type="match status" value="1"/>
</dbReference>
<dbReference type="Gene3D" id="3.50.50.60">
    <property type="entry name" value="FAD/NAD(P)-binding domain"/>
    <property type="match status" value="2"/>
</dbReference>
<comment type="cofactor">
    <cofactor evidence="1">
        <name>FAD</name>
        <dbReference type="ChEBI" id="CHEBI:57692"/>
    </cofactor>
</comment>
<dbReference type="RefSeq" id="WP_055244199.1">
    <property type="nucleotide sequence ID" value="NZ_CABIWA010000004.1"/>
</dbReference>
<feature type="domain" description="FAD/NAD(P)-binding" evidence="4">
    <location>
        <begin position="3"/>
        <end position="298"/>
    </location>
</feature>
<dbReference type="InterPro" id="IPR050260">
    <property type="entry name" value="FAD-bd_OxRdtase"/>
</dbReference>
<keyword evidence="5" id="KW-0560">Oxidoreductase</keyword>
<dbReference type="PRINTS" id="PR00368">
    <property type="entry name" value="FADPNR"/>
</dbReference>
<dbReference type="PANTHER" id="PTHR43429">
    <property type="entry name" value="PYRIDINE NUCLEOTIDE-DISULFIDE OXIDOREDUCTASE DOMAIN-CONTAINING"/>
    <property type="match status" value="1"/>
</dbReference>
<organism evidence="5 6">
    <name type="scientific">Anaerotruncus colihominis</name>
    <dbReference type="NCBI Taxonomy" id="169435"/>
    <lineage>
        <taxon>Bacteria</taxon>
        <taxon>Bacillati</taxon>
        <taxon>Bacillota</taxon>
        <taxon>Clostridia</taxon>
        <taxon>Eubacteriales</taxon>
        <taxon>Oscillospiraceae</taxon>
        <taxon>Anaerotruncus</taxon>
    </lineage>
</organism>
<evidence type="ECO:0000256" key="1">
    <source>
        <dbReference type="ARBA" id="ARBA00001974"/>
    </source>
</evidence>
<evidence type="ECO:0000259" key="4">
    <source>
        <dbReference type="Pfam" id="PF07992"/>
    </source>
</evidence>
<keyword evidence="3" id="KW-0274">FAD</keyword>
<dbReference type="InterPro" id="IPR036188">
    <property type="entry name" value="FAD/NAD-bd_sf"/>
</dbReference>